<dbReference type="AlphaFoldDB" id="A0A7S1I1Y9"/>
<dbReference type="EMBL" id="HBGA01025384">
    <property type="protein sequence ID" value="CAD8998344.1"/>
    <property type="molecule type" value="Transcribed_RNA"/>
</dbReference>
<proteinExistence type="predicted"/>
<protein>
    <submittedName>
        <fullName evidence="1">Uncharacterized protein</fullName>
    </submittedName>
</protein>
<name>A0A7S1I1Y9_9EUGL</name>
<accession>A0A7S1I1Y9</accession>
<organism evidence="1">
    <name type="scientific">Eutreptiella gymnastica</name>
    <dbReference type="NCBI Taxonomy" id="73025"/>
    <lineage>
        <taxon>Eukaryota</taxon>
        <taxon>Discoba</taxon>
        <taxon>Euglenozoa</taxon>
        <taxon>Euglenida</taxon>
        <taxon>Spirocuta</taxon>
        <taxon>Euglenophyceae</taxon>
        <taxon>Eutreptiales</taxon>
        <taxon>Eutreptiaceae</taxon>
        <taxon>Eutreptiella</taxon>
    </lineage>
</organism>
<reference evidence="1" key="1">
    <citation type="submission" date="2021-01" db="EMBL/GenBank/DDBJ databases">
        <authorList>
            <person name="Corre E."/>
            <person name="Pelletier E."/>
            <person name="Niang G."/>
            <person name="Scheremetjew M."/>
            <person name="Finn R."/>
            <person name="Kale V."/>
            <person name="Holt S."/>
            <person name="Cochrane G."/>
            <person name="Meng A."/>
            <person name="Brown T."/>
            <person name="Cohen L."/>
        </authorList>
    </citation>
    <scope>NUCLEOTIDE SEQUENCE</scope>
    <source>
        <strain evidence="1">NIES-381</strain>
    </source>
</reference>
<evidence type="ECO:0000313" key="1">
    <source>
        <dbReference type="EMBL" id="CAD8998344.1"/>
    </source>
</evidence>
<sequence length="106" mass="12148">MAALSSPRYVRFGSMKKRIEQQKIKHGLECGLAAWGCSPHVMYEYAGPQLGVVGLLRPQTAECFSRFFYTRLKHTSKWGTWFAKATENERSCKSTMEWPGQANDKR</sequence>
<gene>
    <name evidence="1" type="ORF">EGYM00392_LOCUS9414</name>
</gene>